<evidence type="ECO:0000256" key="1">
    <source>
        <dbReference type="SAM" id="SignalP"/>
    </source>
</evidence>
<evidence type="ECO:0000313" key="2">
    <source>
        <dbReference type="EMBL" id="SYV93095.1"/>
    </source>
</evidence>
<feature type="signal peptide" evidence="1">
    <location>
        <begin position="1"/>
        <end position="17"/>
    </location>
</feature>
<dbReference type="PROSITE" id="PS51257">
    <property type="entry name" value="PROKAR_LIPOPROTEIN"/>
    <property type="match status" value="1"/>
</dbReference>
<feature type="chain" id="PRO_5017290063" evidence="1">
    <location>
        <begin position="18"/>
        <end position="46"/>
    </location>
</feature>
<dbReference type="Proteomes" id="UP000259328">
    <property type="component" value="Chromosome"/>
</dbReference>
<feature type="non-terminal residue" evidence="2">
    <location>
        <position position="46"/>
    </location>
</feature>
<accession>A0A3B0PE25</accession>
<proteinExistence type="predicted"/>
<sequence>MKKLKFLFLSGSAILSAAPLAVSCGADEVKPADKQIIFATAQGDTW</sequence>
<gene>
    <name evidence="2" type="ORF">NCTC10124_00824</name>
</gene>
<protein>
    <submittedName>
        <fullName evidence="2">Uncharacterized protein</fullName>
    </submittedName>
</protein>
<name>A0A3B0PE25_MYCSY</name>
<organism evidence="2 3">
    <name type="scientific">Mycoplasmopsis synoviae</name>
    <name type="common">Mycoplasma synoviae</name>
    <dbReference type="NCBI Taxonomy" id="2109"/>
    <lineage>
        <taxon>Bacteria</taxon>
        <taxon>Bacillati</taxon>
        <taxon>Mycoplasmatota</taxon>
        <taxon>Mycoplasmoidales</taxon>
        <taxon>Metamycoplasmataceae</taxon>
        <taxon>Mycoplasmopsis</taxon>
    </lineage>
</organism>
<dbReference type="EMBL" id="LS991953">
    <property type="protein sequence ID" value="SYV93095.1"/>
    <property type="molecule type" value="Genomic_DNA"/>
</dbReference>
<evidence type="ECO:0000313" key="3">
    <source>
        <dbReference type="Proteomes" id="UP000259328"/>
    </source>
</evidence>
<dbReference type="AlphaFoldDB" id="A0A3B0PE25"/>
<keyword evidence="1" id="KW-0732">Signal</keyword>
<reference evidence="3" key="1">
    <citation type="submission" date="2018-06" db="EMBL/GenBank/DDBJ databases">
        <authorList>
            <consortium name="Pathogen Informatics"/>
        </authorList>
    </citation>
    <scope>NUCLEOTIDE SEQUENCE [LARGE SCALE GENOMIC DNA]</scope>
    <source>
        <strain evidence="3">NCTC10124</strain>
    </source>
</reference>